<accession>A0A1G8AX84</accession>
<keyword evidence="1" id="KW-1133">Transmembrane helix</keyword>
<proteinExistence type="predicted"/>
<gene>
    <name evidence="2" type="ORF">SAMN05443529_111134</name>
</gene>
<keyword evidence="3" id="KW-1185">Reference proteome</keyword>
<dbReference type="EMBL" id="FNCP01000011">
    <property type="protein sequence ID" value="SDH25000.1"/>
    <property type="molecule type" value="Genomic_DNA"/>
</dbReference>
<reference evidence="3" key="1">
    <citation type="submission" date="2016-10" db="EMBL/GenBank/DDBJ databases">
        <authorList>
            <person name="Varghese N."/>
            <person name="Submissions S."/>
        </authorList>
    </citation>
    <scope>NUCLEOTIDE SEQUENCE [LARGE SCALE GENOMIC DNA]</scope>
    <source>
        <strain evidence="3">DSM 8344</strain>
    </source>
</reference>
<keyword evidence="1" id="KW-0472">Membrane</keyword>
<evidence type="ECO:0000313" key="2">
    <source>
        <dbReference type="EMBL" id="SDH25000.1"/>
    </source>
</evidence>
<evidence type="ECO:0008006" key="4">
    <source>
        <dbReference type="Google" id="ProtNLM"/>
    </source>
</evidence>
<dbReference type="Proteomes" id="UP000198656">
    <property type="component" value="Unassembled WGS sequence"/>
</dbReference>
<dbReference type="AlphaFoldDB" id="A0A1G8AX84"/>
<protein>
    <recommendedName>
        <fullName evidence="4">DUF4083 domain-containing protein</fullName>
    </recommendedName>
</protein>
<organism evidence="2 3">
    <name type="scientific">Desulfosporosinus hippei DSM 8344</name>
    <dbReference type="NCBI Taxonomy" id="1121419"/>
    <lineage>
        <taxon>Bacteria</taxon>
        <taxon>Bacillati</taxon>
        <taxon>Bacillota</taxon>
        <taxon>Clostridia</taxon>
        <taxon>Eubacteriales</taxon>
        <taxon>Desulfitobacteriaceae</taxon>
        <taxon>Desulfosporosinus</taxon>
    </lineage>
</organism>
<dbReference type="RefSeq" id="WP_092333319.1">
    <property type="nucleotide sequence ID" value="NZ_FNCP01000011.1"/>
</dbReference>
<feature type="transmembrane region" description="Helical" evidence="1">
    <location>
        <begin position="20"/>
        <end position="41"/>
    </location>
</feature>
<evidence type="ECO:0000313" key="3">
    <source>
        <dbReference type="Proteomes" id="UP000198656"/>
    </source>
</evidence>
<sequence>MGGNPIQFDYSVLLSVMFPMLFYLFFFIFTIYLMVSALRFFKHKERADNELLEKLDMLIKIQTQQSANKS</sequence>
<name>A0A1G8AX84_9FIRM</name>
<keyword evidence="1" id="KW-0812">Transmembrane</keyword>
<dbReference type="OrthoDB" id="1799477at2"/>
<evidence type="ECO:0000256" key="1">
    <source>
        <dbReference type="SAM" id="Phobius"/>
    </source>
</evidence>